<dbReference type="InterPro" id="IPR012502">
    <property type="entry name" value="WAPL_dom"/>
</dbReference>
<dbReference type="InterPro" id="IPR039874">
    <property type="entry name" value="WAPL"/>
</dbReference>
<feature type="domain" description="WAPL" evidence="2">
    <location>
        <begin position="1"/>
        <end position="195"/>
    </location>
</feature>
<dbReference type="InParanoid" id="H2Z9V2"/>
<dbReference type="InterPro" id="IPR011989">
    <property type="entry name" value="ARM-like"/>
</dbReference>
<feature type="compositionally biased region" description="Low complexity" evidence="1">
    <location>
        <begin position="104"/>
        <end position="113"/>
    </location>
</feature>
<dbReference type="Gene3D" id="1.25.10.10">
    <property type="entry name" value="Leucine-rich Repeat Variant"/>
    <property type="match status" value="1"/>
</dbReference>
<protein>
    <recommendedName>
        <fullName evidence="2">WAPL domain-containing protein</fullName>
    </recommendedName>
</protein>
<dbReference type="PANTHER" id="PTHR22100:SF13">
    <property type="entry name" value="WINGS APART-LIKE PROTEIN HOMOLOG"/>
    <property type="match status" value="1"/>
</dbReference>
<evidence type="ECO:0000313" key="3">
    <source>
        <dbReference type="Ensembl" id="ENSCSAVP00000014367.1"/>
    </source>
</evidence>
<name>H2Z9V2_CIOSA</name>
<keyword evidence="4" id="KW-1185">Reference proteome</keyword>
<proteinExistence type="predicted"/>
<feature type="region of interest" description="Disordered" evidence="1">
    <location>
        <begin position="33"/>
        <end position="123"/>
    </location>
</feature>
<dbReference type="eggNOG" id="KOG2152">
    <property type="taxonomic scope" value="Eukaryota"/>
</dbReference>
<evidence type="ECO:0000313" key="4">
    <source>
        <dbReference type="Proteomes" id="UP000007875"/>
    </source>
</evidence>
<dbReference type="PROSITE" id="PS51271">
    <property type="entry name" value="WAPL"/>
    <property type="match status" value="1"/>
</dbReference>
<dbReference type="Proteomes" id="UP000007875">
    <property type="component" value="Unassembled WGS sequence"/>
</dbReference>
<sequence length="221" mass="24153">MKMSVPSLESKSESKSVVEALVQLFVDREVAARSNEVLGEEGVKKAVNRAKESDIPDKSSDSESVSGSQSSVDDRLKNVEGGHWVESEDGMEWIPSTTEEEESLPLSQRSSSSGMRNPEASLSVEQKAEMKQMLDKANEHMEHSVVAAYAGLVLGCLIHANRANIAVIRSYFGDDASFAPMIRILRKFLSFMNLTAGMSAKGERLLTQIIEDLQEESAALS</sequence>
<feature type="compositionally biased region" description="Low complexity" evidence="1">
    <location>
        <begin position="62"/>
        <end position="71"/>
    </location>
</feature>
<evidence type="ECO:0000256" key="1">
    <source>
        <dbReference type="SAM" id="MobiDB-lite"/>
    </source>
</evidence>
<organism evidence="3 4">
    <name type="scientific">Ciona savignyi</name>
    <name type="common">Pacific transparent sea squirt</name>
    <dbReference type="NCBI Taxonomy" id="51511"/>
    <lineage>
        <taxon>Eukaryota</taxon>
        <taxon>Metazoa</taxon>
        <taxon>Chordata</taxon>
        <taxon>Tunicata</taxon>
        <taxon>Ascidiacea</taxon>
        <taxon>Phlebobranchia</taxon>
        <taxon>Cionidae</taxon>
        <taxon>Ciona</taxon>
    </lineage>
</organism>
<dbReference type="STRING" id="51511.ENSCSAVP00000014367"/>
<feature type="compositionally biased region" description="Basic and acidic residues" evidence="1">
    <location>
        <begin position="41"/>
        <end position="61"/>
    </location>
</feature>
<reference evidence="3" key="2">
    <citation type="submission" date="2025-08" db="UniProtKB">
        <authorList>
            <consortium name="Ensembl"/>
        </authorList>
    </citation>
    <scope>IDENTIFICATION</scope>
</reference>
<dbReference type="AlphaFoldDB" id="H2Z9V2"/>
<accession>H2Z9V2</accession>
<dbReference type="HOGENOM" id="CLU_1250295_0_0_1"/>
<dbReference type="Ensembl" id="ENSCSAVT00000014532.1">
    <property type="protein sequence ID" value="ENSCSAVP00000014367.1"/>
    <property type="gene ID" value="ENSCSAVG00000008419.1"/>
</dbReference>
<feature type="compositionally biased region" description="Basic and acidic residues" evidence="1">
    <location>
        <begin position="72"/>
        <end position="86"/>
    </location>
</feature>
<dbReference type="PANTHER" id="PTHR22100">
    <property type="entry name" value="WINGS APART-LIKE PROTEIN HOMOLOG"/>
    <property type="match status" value="1"/>
</dbReference>
<evidence type="ECO:0000259" key="2">
    <source>
        <dbReference type="PROSITE" id="PS51271"/>
    </source>
</evidence>
<reference evidence="3" key="3">
    <citation type="submission" date="2025-09" db="UniProtKB">
        <authorList>
            <consortium name="Ensembl"/>
        </authorList>
    </citation>
    <scope>IDENTIFICATION</scope>
</reference>
<reference evidence="4" key="1">
    <citation type="submission" date="2003-08" db="EMBL/GenBank/DDBJ databases">
        <authorList>
            <person name="Birren B."/>
            <person name="Nusbaum C."/>
            <person name="Abebe A."/>
            <person name="Abouelleil A."/>
            <person name="Adekoya E."/>
            <person name="Ait-zahra M."/>
            <person name="Allen N."/>
            <person name="Allen T."/>
            <person name="An P."/>
            <person name="Anderson M."/>
            <person name="Anderson S."/>
            <person name="Arachchi H."/>
            <person name="Armbruster J."/>
            <person name="Bachantsang P."/>
            <person name="Baldwin J."/>
            <person name="Barry A."/>
            <person name="Bayul T."/>
            <person name="Blitshsteyn B."/>
            <person name="Bloom T."/>
            <person name="Blye J."/>
            <person name="Boguslavskiy L."/>
            <person name="Borowsky M."/>
            <person name="Boukhgalter B."/>
            <person name="Brunache A."/>
            <person name="Butler J."/>
            <person name="Calixte N."/>
            <person name="Calvo S."/>
            <person name="Camarata J."/>
            <person name="Campo K."/>
            <person name="Chang J."/>
            <person name="Cheshatsang Y."/>
            <person name="Citroen M."/>
            <person name="Collymore A."/>
            <person name="Considine T."/>
            <person name="Cook A."/>
            <person name="Cooke P."/>
            <person name="Corum B."/>
            <person name="Cuomo C."/>
            <person name="David R."/>
            <person name="Dawoe T."/>
            <person name="Degray S."/>
            <person name="Dodge S."/>
            <person name="Dooley K."/>
            <person name="Dorje P."/>
            <person name="Dorjee K."/>
            <person name="Dorris L."/>
            <person name="Duffey N."/>
            <person name="Dupes A."/>
            <person name="Elkins T."/>
            <person name="Engels R."/>
            <person name="Erickson J."/>
            <person name="Farina A."/>
            <person name="Faro S."/>
            <person name="Ferreira P."/>
            <person name="Fischer H."/>
            <person name="Fitzgerald M."/>
            <person name="Foley K."/>
            <person name="Gage D."/>
            <person name="Galagan J."/>
            <person name="Gearin G."/>
            <person name="Gnerre S."/>
            <person name="Gnirke A."/>
            <person name="Goyette A."/>
            <person name="Graham J."/>
            <person name="Grandbois E."/>
            <person name="Gyaltsen K."/>
            <person name="Hafez N."/>
            <person name="Hagopian D."/>
            <person name="Hagos B."/>
            <person name="Hall J."/>
            <person name="Hatcher B."/>
            <person name="Heller A."/>
            <person name="Higgins H."/>
            <person name="Honan T."/>
            <person name="Horn A."/>
            <person name="Houde N."/>
            <person name="Hughes L."/>
            <person name="Hulme W."/>
            <person name="Husby E."/>
            <person name="Iliev I."/>
            <person name="Jaffe D."/>
            <person name="Jones C."/>
            <person name="Kamal M."/>
            <person name="Kamat A."/>
            <person name="Kamvysselis M."/>
            <person name="Karlsson E."/>
            <person name="Kells C."/>
            <person name="Kieu A."/>
            <person name="Kisner P."/>
            <person name="Kodira C."/>
            <person name="Kulbokas E."/>
            <person name="Labutti K."/>
            <person name="Lama D."/>
            <person name="Landers T."/>
            <person name="Leger J."/>
            <person name="Levine S."/>
            <person name="Lewis D."/>
            <person name="Lewis T."/>
            <person name="Lindblad-toh K."/>
            <person name="Liu X."/>
            <person name="Lokyitsang T."/>
            <person name="Lokyitsang Y."/>
            <person name="Lucien O."/>
            <person name="Lui A."/>
            <person name="Ma L.J."/>
            <person name="Mabbitt R."/>
            <person name="Macdonald J."/>
            <person name="Maclean C."/>
            <person name="Major J."/>
            <person name="Manning J."/>
            <person name="Marabella R."/>
            <person name="Maru K."/>
            <person name="Matthews C."/>
            <person name="Mauceli E."/>
            <person name="Mccarthy M."/>
            <person name="Mcdonough S."/>
            <person name="Mcghee T."/>
            <person name="Meldrim J."/>
            <person name="Meneus L."/>
            <person name="Mesirov J."/>
            <person name="Mihalev A."/>
            <person name="Mihova T."/>
            <person name="Mikkelsen T."/>
            <person name="Mlenga V."/>
            <person name="Moru K."/>
            <person name="Mozes J."/>
            <person name="Mulrain L."/>
            <person name="Munson G."/>
            <person name="Naylor J."/>
            <person name="Newes C."/>
            <person name="Nguyen C."/>
            <person name="Nguyen N."/>
            <person name="Nguyen T."/>
            <person name="Nicol R."/>
            <person name="Nielsen C."/>
            <person name="Nizzari M."/>
            <person name="Norbu C."/>
            <person name="Norbu N."/>
            <person name="O'donnell P."/>
            <person name="Okoawo O."/>
            <person name="O'leary S."/>
            <person name="Omotosho B."/>
            <person name="O'neill K."/>
            <person name="Osman S."/>
            <person name="Parker S."/>
            <person name="Perrin D."/>
            <person name="Phunkhang P."/>
            <person name="Piqani B."/>
            <person name="Purcell S."/>
            <person name="Rachupka T."/>
            <person name="Ramasamy U."/>
            <person name="Rameau R."/>
            <person name="Ray V."/>
            <person name="Raymond C."/>
            <person name="Retta R."/>
            <person name="Richardson S."/>
            <person name="Rise C."/>
            <person name="Rodriguez J."/>
            <person name="Rogers J."/>
            <person name="Rogov P."/>
            <person name="Rutman M."/>
            <person name="Schupbach R."/>
            <person name="Seaman C."/>
            <person name="Settipalli S."/>
            <person name="Sharpe T."/>
            <person name="Sheridan J."/>
            <person name="Sherpa N."/>
            <person name="Shi J."/>
            <person name="Smirnov S."/>
            <person name="Smith C."/>
            <person name="Sougnez C."/>
            <person name="Spencer B."/>
            <person name="Stalker J."/>
            <person name="Stange-thomann N."/>
            <person name="Stavropoulos S."/>
            <person name="Stetson K."/>
            <person name="Stone C."/>
            <person name="Stone S."/>
            <person name="Stubbs M."/>
            <person name="Talamas J."/>
            <person name="Tchuinga P."/>
            <person name="Tenzing P."/>
            <person name="Tesfaye S."/>
            <person name="Theodore J."/>
            <person name="Thoulutsang Y."/>
            <person name="Topham K."/>
            <person name="Towey S."/>
            <person name="Tsamla T."/>
            <person name="Tsomo N."/>
            <person name="Vallee D."/>
            <person name="Vassiliev H."/>
            <person name="Venkataraman V."/>
            <person name="Vinson J."/>
            <person name="Vo A."/>
            <person name="Wade C."/>
            <person name="Wang S."/>
            <person name="Wangchuk T."/>
            <person name="Wangdi T."/>
            <person name="Whittaker C."/>
            <person name="Wilkinson J."/>
            <person name="Wu Y."/>
            <person name="Wyman D."/>
            <person name="Yadav S."/>
            <person name="Yang S."/>
            <person name="Yang X."/>
            <person name="Yeager S."/>
            <person name="Yee E."/>
            <person name="Young G."/>
            <person name="Zainoun J."/>
            <person name="Zembeck L."/>
            <person name="Zimmer A."/>
            <person name="Zody M."/>
            <person name="Lander E."/>
        </authorList>
    </citation>
    <scope>NUCLEOTIDE SEQUENCE [LARGE SCALE GENOMIC DNA]</scope>
</reference>